<reference evidence="11 12" key="1">
    <citation type="journal article" date="2019" name="Nat. Microbiol.">
        <title>Mediterranean grassland soil C-N compound turnover is dependent on rainfall and depth, and is mediated by genomically divergent microorganisms.</title>
        <authorList>
            <person name="Diamond S."/>
            <person name="Andeer P.F."/>
            <person name="Li Z."/>
            <person name="Crits-Christoph A."/>
            <person name="Burstein D."/>
            <person name="Anantharaman K."/>
            <person name="Lane K.R."/>
            <person name="Thomas B.C."/>
            <person name="Pan C."/>
            <person name="Northen T.R."/>
            <person name="Banfield J.F."/>
        </authorList>
    </citation>
    <scope>NUCLEOTIDE SEQUENCE [LARGE SCALE GENOMIC DNA]</scope>
    <source>
        <strain evidence="10">NP_1</strain>
        <strain evidence="9">NP_2</strain>
    </source>
</reference>
<dbReference type="AlphaFoldDB" id="A0A537LE81"/>
<organism evidence="9 12">
    <name type="scientific">Candidatus Segetimicrobium genomatis</name>
    <dbReference type="NCBI Taxonomy" id="2569760"/>
    <lineage>
        <taxon>Bacteria</taxon>
        <taxon>Bacillati</taxon>
        <taxon>Candidatus Sysuimicrobiota</taxon>
        <taxon>Candidatus Sysuimicrobiia</taxon>
        <taxon>Candidatus Sysuimicrobiales</taxon>
        <taxon>Candidatus Segetimicrobiaceae</taxon>
        <taxon>Candidatus Segetimicrobium</taxon>
    </lineage>
</organism>
<keyword evidence="8" id="KW-1133">Transmembrane helix</keyword>
<evidence type="ECO:0000256" key="4">
    <source>
        <dbReference type="ARBA" id="ARBA00022729"/>
    </source>
</evidence>
<evidence type="ECO:0000256" key="1">
    <source>
        <dbReference type="ARBA" id="ARBA00004613"/>
    </source>
</evidence>
<comment type="caution">
    <text evidence="9">The sequence shown here is derived from an EMBL/GenBank/DDBJ whole genome shotgun (WGS) entry which is preliminary data.</text>
</comment>
<gene>
    <name evidence="10" type="ORF">E6G98_05910</name>
    <name evidence="9" type="ORF">E6G99_09020</name>
</gene>
<dbReference type="InterPro" id="IPR008256">
    <property type="entry name" value="Peptidase_S1B"/>
</dbReference>
<keyword evidence="6 7" id="KW-0720">Serine protease</keyword>
<dbReference type="GO" id="GO:0005576">
    <property type="term" value="C:extracellular region"/>
    <property type="evidence" value="ECO:0007669"/>
    <property type="project" value="UniProtKB-SubCell"/>
</dbReference>
<evidence type="ECO:0000313" key="10">
    <source>
        <dbReference type="EMBL" id="TMJ11062.1"/>
    </source>
</evidence>
<dbReference type="SUPFAM" id="SSF50494">
    <property type="entry name" value="Trypsin-like serine proteases"/>
    <property type="match status" value="1"/>
</dbReference>
<keyword evidence="8" id="KW-0472">Membrane</keyword>
<keyword evidence="5 7" id="KW-0378">Hydrolase</keyword>
<comment type="similarity">
    <text evidence="2 7">Belongs to the peptidase S1B family.</text>
</comment>
<proteinExistence type="inferred from homology"/>
<accession>A0A537LE81</accession>
<dbReference type="Proteomes" id="UP000315217">
    <property type="component" value="Unassembled WGS sequence"/>
</dbReference>
<keyword evidence="4" id="KW-0732">Signal</keyword>
<dbReference type="PANTHER" id="PTHR43019">
    <property type="entry name" value="SERINE ENDOPROTEASE DEGS"/>
    <property type="match status" value="1"/>
</dbReference>
<evidence type="ECO:0000256" key="6">
    <source>
        <dbReference type="ARBA" id="ARBA00022825"/>
    </source>
</evidence>
<evidence type="ECO:0000313" key="9">
    <source>
        <dbReference type="EMBL" id="TMJ06329.1"/>
    </source>
</evidence>
<dbReference type="GO" id="GO:0006508">
    <property type="term" value="P:proteolysis"/>
    <property type="evidence" value="ECO:0007669"/>
    <property type="project" value="UniProtKB-KW"/>
</dbReference>
<keyword evidence="8" id="KW-0812">Transmembrane</keyword>
<dbReference type="PRINTS" id="PR00839">
    <property type="entry name" value="V8PROTEASE"/>
</dbReference>
<dbReference type="Pfam" id="PF13365">
    <property type="entry name" value="Trypsin_2"/>
    <property type="match status" value="1"/>
</dbReference>
<evidence type="ECO:0000256" key="5">
    <source>
        <dbReference type="ARBA" id="ARBA00022801"/>
    </source>
</evidence>
<dbReference type="InterPro" id="IPR009003">
    <property type="entry name" value="Peptidase_S1_PA"/>
</dbReference>
<evidence type="ECO:0000256" key="2">
    <source>
        <dbReference type="ARBA" id="ARBA00008764"/>
    </source>
</evidence>
<dbReference type="GO" id="GO:0008236">
    <property type="term" value="F:serine-type peptidase activity"/>
    <property type="evidence" value="ECO:0007669"/>
    <property type="project" value="UniProtKB-KW"/>
</dbReference>
<evidence type="ECO:0000256" key="8">
    <source>
        <dbReference type="SAM" id="Phobius"/>
    </source>
</evidence>
<comment type="subcellular location">
    <subcellularLocation>
        <location evidence="1">Secreted</location>
    </subcellularLocation>
</comment>
<dbReference type="EC" id="3.4.21.-" evidence="7"/>
<dbReference type="PANTHER" id="PTHR43019:SF23">
    <property type="entry name" value="PROTEASE DO-LIKE 5, CHLOROPLASTIC"/>
    <property type="match status" value="1"/>
</dbReference>
<dbReference type="Gene3D" id="2.40.10.10">
    <property type="entry name" value="Trypsin-like serine proteases"/>
    <property type="match status" value="2"/>
</dbReference>
<feature type="transmembrane region" description="Helical" evidence="8">
    <location>
        <begin position="70"/>
        <end position="92"/>
    </location>
</feature>
<evidence type="ECO:0000313" key="11">
    <source>
        <dbReference type="Proteomes" id="UP000315217"/>
    </source>
</evidence>
<dbReference type="InterPro" id="IPR043504">
    <property type="entry name" value="Peptidase_S1_PA_chymotrypsin"/>
</dbReference>
<keyword evidence="3 7" id="KW-0645">Protease</keyword>
<sequence>MVAQKILRIEQEAADGLPTDCKTRSGWHLTGSLAEEFEAVDTRVLVDMNVLGLPGALLGYASGVKDFRPFLSVALVLIALSAALLIGPAFAASPILAMPDRRGIPQLVTRERDVIRYGTGFVVSPETVLTAKHAVAGAVEIIFPTGRVTGHVQCRAPDRDTAVIAARLPKDTPRYRVAFRTLAVGELVRIGGYPGRTWTVAAGRVTNVIKTAILSGRRINTPMVVFKPALHQGASGSPVLDARGYVVGIFVASNPPENYSIALPITTGLGPCRPLVKEGAAPTATAG</sequence>
<dbReference type="EMBL" id="VBAJ01000232">
    <property type="protein sequence ID" value="TMJ06329.1"/>
    <property type="molecule type" value="Genomic_DNA"/>
</dbReference>
<evidence type="ECO:0000256" key="3">
    <source>
        <dbReference type="ARBA" id="ARBA00022670"/>
    </source>
</evidence>
<dbReference type="EMBL" id="VBAI01000079">
    <property type="protein sequence ID" value="TMJ11062.1"/>
    <property type="molecule type" value="Genomic_DNA"/>
</dbReference>
<evidence type="ECO:0000256" key="7">
    <source>
        <dbReference type="RuleBase" id="RU004296"/>
    </source>
</evidence>
<name>A0A537LE81_9BACT</name>
<dbReference type="Proteomes" id="UP000318661">
    <property type="component" value="Unassembled WGS sequence"/>
</dbReference>
<protein>
    <recommendedName>
        <fullName evidence="7">Serine protease</fullName>
        <ecNumber evidence="7">3.4.21.-</ecNumber>
    </recommendedName>
</protein>
<evidence type="ECO:0000313" key="12">
    <source>
        <dbReference type="Proteomes" id="UP000318661"/>
    </source>
</evidence>